<evidence type="ECO:0000256" key="1">
    <source>
        <dbReference type="SAM" id="MobiDB-lite"/>
    </source>
</evidence>
<evidence type="ECO:0000313" key="4">
    <source>
        <dbReference type="Proteomes" id="UP000199128"/>
    </source>
</evidence>
<accession>A0A1H9NHI7</accession>
<feature type="compositionally biased region" description="Basic and acidic residues" evidence="1">
    <location>
        <begin position="112"/>
        <end position="121"/>
    </location>
</feature>
<dbReference type="AlphaFoldDB" id="A0A1H9NHI7"/>
<dbReference type="Pfam" id="PF13274">
    <property type="entry name" value="SocA_Panacea"/>
    <property type="match status" value="1"/>
</dbReference>
<dbReference type="Proteomes" id="UP000199128">
    <property type="component" value="Unassembled WGS sequence"/>
</dbReference>
<evidence type="ECO:0000259" key="2">
    <source>
        <dbReference type="Pfam" id="PF13274"/>
    </source>
</evidence>
<proteinExistence type="predicted"/>
<feature type="region of interest" description="Disordered" evidence="1">
    <location>
        <begin position="112"/>
        <end position="151"/>
    </location>
</feature>
<feature type="domain" description="Antitoxin SocA-like Panacea" evidence="2">
    <location>
        <begin position="23"/>
        <end position="117"/>
    </location>
</feature>
<gene>
    <name evidence="3" type="ORF">SAMN05216446_0471</name>
</gene>
<dbReference type="InterPro" id="IPR025272">
    <property type="entry name" value="SocA_Panacea"/>
</dbReference>
<sequence>MASVFDVAKGVLDASGPVSTMKLEKLVYYCQVLSLVERGQVMFPERVEAWVNGPVSPALFKAHARRYVVTPSDFESIGDSSKLSKADQEIVRTVVEKLGMLSGEDLRELSHAEAPWKDARGDAAPSERCNGEIEPSAISSYYPDPSNPLFA</sequence>
<name>A0A1H9NHI7_9ACTN</name>
<reference evidence="4" key="1">
    <citation type="submission" date="2016-10" db="EMBL/GenBank/DDBJ databases">
        <authorList>
            <person name="Varghese N."/>
            <person name="Submissions S."/>
        </authorList>
    </citation>
    <scope>NUCLEOTIDE SEQUENCE [LARGE SCALE GENOMIC DNA]</scope>
    <source>
        <strain evidence="4">KHGC19</strain>
    </source>
</reference>
<organism evidence="3 4">
    <name type="scientific">Parafannyhessea umbonata</name>
    <dbReference type="NCBI Taxonomy" id="604330"/>
    <lineage>
        <taxon>Bacteria</taxon>
        <taxon>Bacillati</taxon>
        <taxon>Actinomycetota</taxon>
        <taxon>Coriobacteriia</taxon>
        <taxon>Coriobacteriales</taxon>
        <taxon>Atopobiaceae</taxon>
        <taxon>Parafannyhessea</taxon>
    </lineage>
</organism>
<evidence type="ECO:0000313" key="3">
    <source>
        <dbReference type="EMBL" id="SER35125.1"/>
    </source>
</evidence>
<dbReference type="EMBL" id="FOGP01000001">
    <property type="protein sequence ID" value="SER35125.1"/>
    <property type="molecule type" value="Genomic_DNA"/>
</dbReference>
<protein>
    <submittedName>
        <fullName evidence="3">Uncharacterized phage-associated protein</fullName>
    </submittedName>
</protein>